<dbReference type="AlphaFoldDB" id="A0A2S1SEM3"/>
<dbReference type="SMART" id="SM00710">
    <property type="entry name" value="PbH1"/>
    <property type="match status" value="8"/>
</dbReference>
<dbReference type="RefSeq" id="WP_108902638.1">
    <property type="nucleotide sequence ID" value="NZ_CP029187.1"/>
</dbReference>
<proteinExistence type="predicted"/>
<dbReference type="SUPFAM" id="SSF51126">
    <property type="entry name" value="Pectin lyase-like"/>
    <property type="match status" value="1"/>
</dbReference>
<dbReference type="EMBL" id="CP029187">
    <property type="protein sequence ID" value="AWI24841.1"/>
    <property type="molecule type" value="Genomic_DNA"/>
</dbReference>
<keyword evidence="2" id="KW-1185">Reference proteome</keyword>
<reference evidence="1 2" key="1">
    <citation type="submission" date="2018-05" db="EMBL/GenBank/DDBJ databases">
        <title>Genome sequencing of Flavobacterium sp. HYN0049.</title>
        <authorList>
            <person name="Yi H."/>
            <person name="Baek C."/>
        </authorList>
    </citation>
    <scope>NUCLEOTIDE SEQUENCE [LARGE SCALE GENOMIC DNA]</scope>
    <source>
        <strain evidence="1 2">HYN0049</strain>
    </source>
</reference>
<dbReference type="Proteomes" id="UP000244937">
    <property type="component" value="Chromosome"/>
</dbReference>
<protein>
    <recommendedName>
        <fullName evidence="3">Secretion system C-terminal sorting domain-containing protein</fullName>
    </recommendedName>
</protein>
<organism evidence="1 2">
    <name type="scientific">Flavobacterium pallidum</name>
    <dbReference type="NCBI Taxonomy" id="2172098"/>
    <lineage>
        <taxon>Bacteria</taxon>
        <taxon>Pseudomonadati</taxon>
        <taxon>Bacteroidota</taxon>
        <taxon>Flavobacteriia</taxon>
        <taxon>Flavobacteriales</taxon>
        <taxon>Flavobacteriaceae</taxon>
        <taxon>Flavobacterium</taxon>
    </lineage>
</organism>
<evidence type="ECO:0008006" key="3">
    <source>
        <dbReference type="Google" id="ProtNLM"/>
    </source>
</evidence>
<dbReference type="KEGG" id="fpal:HYN49_02450"/>
<dbReference type="InterPro" id="IPR011050">
    <property type="entry name" value="Pectin_lyase_fold/virulence"/>
</dbReference>
<dbReference type="OrthoDB" id="1652165at2"/>
<accession>A0A2S1SEM3</accession>
<evidence type="ECO:0000313" key="1">
    <source>
        <dbReference type="EMBL" id="AWI24841.1"/>
    </source>
</evidence>
<name>A0A2S1SEM3_9FLAO</name>
<gene>
    <name evidence="1" type="ORF">HYN49_02450</name>
</gene>
<evidence type="ECO:0000313" key="2">
    <source>
        <dbReference type="Proteomes" id="UP000244937"/>
    </source>
</evidence>
<dbReference type="InterPro" id="IPR006626">
    <property type="entry name" value="PbH1"/>
</dbReference>
<sequence length="1112" mass="117151">MKKYLLFLLIPIVGFSQINGSKKIGSTTTDGAQYLTLATAIAYVNTVGINGATTFLIDENQSVASALIINQYAGSAANTLTIKPNTGKNITISGSVSDGAVFQLNGADNIIIDGNNGTSDKQLTIYNTFNTADSYTNRLGIWLYNTANSNKFRNLNIQLNMLNTSIGTFSAGVYAGSGSIGSAANNSTNEVTNVTFTNVKQGVYVNGSNSSNTNWIISNNTLGSASDASKPLVGFYLNNVATYTISNNSIDGLKKPGTNGTHTYSGAAIYVEGSGSSGGTISGNTIKNIENTSGSGICFGINIVGSSANTSVSTSISGNTISTMNSTSTSDTSFGGIHAVGKNITISGNKIYSLTTAQAKLVNGIYINGDSALIYNNMIGNISSAGGGSPDSQSGYGIYIAGGASVSLYFNTVRLETTQSTGASACLFIAAGSALDIRDNIFVNAQASGSSRFCVYVADAAASTSNFTNINYNDYFSTQYIGTFGSFYTSGNLKSTLAQWKAVTTKDAQSINVSPAFTSATDLHLSSVQALLNVGTAITGITTDIDGDTRNTTPTIGADEYTSCSGGTTTWNGNSWSNGAPTITTKVNISGNYNTATNGGIVACELKVNNNNTLTITAGKVVEIQNDLTINGSIVIQDKGALVQNSDTAAVSGNISMTRTTTSVKPYDYTYFSSPVTSTTLAAAIPAAIDYNFYFNPNIYNWSAQGTDTTLTPGKGYIVRAPETLVFNPTATFNAVFAGVPNNGVVNASVTKTAACPYNLVGNPYPSAIDADLFLNNATNASKTTGIIYLWTHNTAISANNPGSETYNYLQNDYAKYNKTGSVGNAALSGGVTPTGKIAAGQGFFVELTGSNATSNIVFNNSMRVKTDNANGNFFRTATQGVTGDEVEKHRIWISISNAGGAYDETLLGYVTGATNDMDYGYDGRTFDAGNYVMIYSILDGEKLCIQGRDVNFDQHDIIPLGFKTSLTDPLTIDLSRFDGLFDGQDVYLLDKSNDTLTNLKEGGYTFTPTETGTFEDRFELHFTSAPLGVEHPVTDKNSIQVITNQAQLQLLSATDEIMAVTVYDLLGKIIYQNNKVNNLDFTATGITARNQALIVKVKTATAEITKKVMMK</sequence>